<feature type="compositionally biased region" description="Polar residues" evidence="3">
    <location>
        <begin position="883"/>
        <end position="903"/>
    </location>
</feature>
<dbReference type="InterPro" id="IPR056439">
    <property type="entry name" value="VBS_C3G9"/>
</dbReference>
<dbReference type="GO" id="GO:1902716">
    <property type="term" value="C:cell cortex of growing cell tip"/>
    <property type="evidence" value="ECO:0007669"/>
    <property type="project" value="TreeGrafter"/>
</dbReference>
<feature type="region of interest" description="Disordered" evidence="3">
    <location>
        <begin position="144"/>
        <end position="175"/>
    </location>
</feature>
<proteinExistence type="predicted"/>
<feature type="coiled-coil region" evidence="2">
    <location>
        <begin position="407"/>
        <end position="594"/>
    </location>
</feature>
<dbReference type="OrthoDB" id="5588096at2759"/>
<dbReference type="PANTHER" id="PTHR21601">
    <property type="entry name" value="SPA2 PROTEIN"/>
    <property type="match status" value="1"/>
</dbReference>
<feature type="region of interest" description="Disordered" evidence="3">
    <location>
        <begin position="736"/>
        <end position="832"/>
    </location>
</feature>
<dbReference type="SMART" id="SM00555">
    <property type="entry name" value="GIT"/>
    <property type="match status" value="2"/>
</dbReference>
<feature type="compositionally biased region" description="Low complexity" evidence="3">
    <location>
        <begin position="8"/>
        <end position="19"/>
    </location>
</feature>
<evidence type="ECO:0000256" key="3">
    <source>
        <dbReference type="SAM" id="MobiDB-lite"/>
    </source>
</evidence>
<feature type="domain" description="GIT Spa2 homology (SHD)" evidence="4">
    <location>
        <begin position="170"/>
        <end position="200"/>
    </location>
</feature>
<dbReference type="EMBL" id="CP144530">
    <property type="protein sequence ID" value="WWC58221.1"/>
    <property type="molecule type" value="Genomic_DNA"/>
</dbReference>
<gene>
    <name evidence="5" type="ORF">I303_00759</name>
    <name evidence="6" type="ORF">I303_100757</name>
</gene>
<sequence length="1063" mass="117065">MAARFGQPSYPSSPTTASSVGYSQYAQSSFGGGAPSRQPSTSSAGFAPQARVNGTTSRSMTGGSSGGLRPPGGGGGGASGDRKAESREVARVHWRALKEFLASWIEKESPTSRASAREKLTRLTKLQFQELSTDVYDELMRRTSVENGEPDGNVPFLPVREDFHPKRNQARQKLATLPKNRFKDLASDVFYELKRRYPEFEDQDRQYDEPPPAPGPTRPPYSQNSSSQSLRDRTNPTPPPGALNARLVSSGSQHQRQGSRGMSQSSHRSRPSRDQDREILDEGTSRGPQANPMGTTSDVVVPNKSRLREEEIEVPYARDSQMMDPRQSRSSSRPASRSSAGRDSRASYTDDRERSKTPQAPNELMSPASADDRVYYDRMSFSSNVTNKSKMLAAQTGWDEEREQKLRAEYEFRIAGLDRKVVSAERERDEARRAEASEKERRLEWEEEVRGLKERAATHASALRSLQHELDLAKDAVEAAKQRADQASRTAEEEIAQWRDRYDSLEDEYRRLEEEKTSMEGNSSGPESRQAVSEMKMELHTLVDELNALSMRNDELMQEREQDAMGMNEMEARVEEYKRKFDAVRIELRNLKATSTMFVSKPLTDDHLPASADGNIADTSVSAFQNAIDGLLQAARSSQPSGVLPAMKAIVEAITDIGEDVKAFEAQPNLDVDVSRLESLKYESTNRLNSLMQAARNHAMASGLSPVSLLDAAAGHLSTNVVEIIKLLKIRRSNQNRELTRRRSSMSIKEMVNRDAKAANGNWDREYGSSDRLNEQARSSPAPISNQSQNPPVLVRQPSNDRPASRGMPNENRLNGSGLTPSTAPSSSLERPAPAALRINSFQSTSSVARSDSFDLERKSSMMSDTNGNPSSRHLVEPRSGSFGPTSANERESLNSNQTQSSGAGSGGFKREQDQKIEEFNEDQYDEQQGNDVDDAREWEDLKPYLNAQSSALVNSIQNLLAAIRTNSSPSALNEHLSEVIAIASSIVAVSTNALPNSLRGEGDGLLKDLVSNTNKLSEAQENASQQGAQGGGFEKTVRQQIASASFGVAKSLKALMKLGGAE</sequence>
<feature type="region of interest" description="Disordered" evidence="3">
    <location>
        <begin position="859"/>
        <end position="912"/>
    </location>
</feature>
<accession>A0A1A6AFV6</accession>
<dbReference type="GO" id="GO:0005078">
    <property type="term" value="F:MAP-kinase scaffold activity"/>
    <property type="evidence" value="ECO:0007669"/>
    <property type="project" value="TreeGrafter"/>
</dbReference>
<feature type="region of interest" description="Disordered" evidence="3">
    <location>
        <begin position="196"/>
        <end position="375"/>
    </location>
</feature>
<feature type="compositionally biased region" description="Polar residues" evidence="3">
    <location>
        <begin position="812"/>
        <end position="829"/>
    </location>
</feature>
<feature type="compositionally biased region" description="Gly residues" evidence="3">
    <location>
        <begin position="63"/>
        <end position="79"/>
    </location>
</feature>
<feature type="compositionally biased region" description="Pro residues" evidence="3">
    <location>
        <begin position="209"/>
        <end position="219"/>
    </location>
</feature>
<feature type="compositionally biased region" description="Polar residues" evidence="3">
    <location>
        <begin position="776"/>
        <end position="802"/>
    </location>
</feature>
<evidence type="ECO:0000313" key="5">
    <source>
        <dbReference type="EMBL" id="OBR88941.1"/>
    </source>
</evidence>
<feature type="region of interest" description="Disordered" evidence="3">
    <location>
        <begin position="25"/>
        <end position="89"/>
    </location>
</feature>
<dbReference type="KEGG" id="kdj:28964458"/>
<dbReference type="VEuPathDB" id="FungiDB:I303_00759"/>
<feature type="compositionally biased region" description="Polar residues" evidence="3">
    <location>
        <begin position="861"/>
        <end position="872"/>
    </location>
</feature>
<dbReference type="EMBL" id="KI894027">
    <property type="protein sequence ID" value="OBR88941.1"/>
    <property type="molecule type" value="Genomic_DNA"/>
</dbReference>
<evidence type="ECO:0000256" key="1">
    <source>
        <dbReference type="ARBA" id="ARBA00022737"/>
    </source>
</evidence>
<reference evidence="5" key="1">
    <citation type="submission" date="2013-07" db="EMBL/GenBank/DDBJ databases">
        <title>The Genome Sequence of Cryptococcus dejecticola CBS10117.</title>
        <authorList>
            <consortium name="The Broad Institute Genome Sequencing Platform"/>
            <person name="Cuomo C."/>
            <person name="Litvintseva A."/>
            <person name="Chen Y."/>
            <person name="Heitman J."/>
            <person name="Sun S."/>
            <person name="Springer D."/>
            <person name="Dromer F."/>
            <person name="Young S.K."/>
            <person name="Zeng Q."/>
            <person name="Gargeya S."/>
            <person name="Fitzgerald M."/>
            <person name="Abouelleil A."/>
            <person name="Alvarado L."/>
            <person name="Berlin A.M."/>
            <person name="Chapman S.B."/>
            <person name="Dewar J."/>
            <person name="Goldberg J."/>
            <person name="Griggs A."/>
            <person name="Gujja S."/>
            <person name="Hansen M."/>
            <person name="Howarth C."/>
            <person name="Imamovic A."/>
            <person name="Larimer J."/>
            <person name="McCowan C."/>
            <person name="Murphy C."/>
            <person name="Pearson M."/>
            <person name="Priest M."/>
            <person name="Roberts A."/>
            <person name="Saif S."/>
            <person name="Shea T."/>
            <person name="Sykes S."/>
            <person name="Wortman J."/>
            <person name="Nusbaum C."/>
            <person name="Birren B."/>
        </authorList>
    </citation>
    <scope>NUCLEOTIDE SEQUENCE [LARGE SCALE GENOMIC DNA]</scope>
    <source>
        <strain evidence="5">CBS 10117</strain>
    </source>
</reference>
<reference evidence="6" key="3">
    <citation type="submission" date="2024-02" db="EMBL/GenBank/DDBJ databases">
        <title>Comparative genomics of Cryptococcus and Kwoniella reveals pathogenesis evolution and contrasting modes of karyotype evolution via chromosome fusion or intercentromeric recombination.</title>
        <authorList>
            <person name="Coelho M.A."/>
            <person name="David-Palma M."/>
            <person name="Shea T."/>
            <person name="Bowers K."/>
            <person name="McGinley-Smith S."/>
            <person name="Mohammad A.W."/>
            <person name="Gnirke A."/>
            <person name="Yurkov A.M."/>
            <person name="Nowrousian M."/>
            <person name="Sun S."/>
            <person name="Cuomo C.A."/>
            <person name="Heitman J."/>
        </authorList>
    </citation>
    <scope>NUCLEOTIDE SEQUENCE</scope>
    <source>
        <strain evidence="6">CBS 10117</strain>
    </source>
</reference>
<dbReference type="Pfam" id="PF12205">
    <property type="entry name" value="GIT1_C"/>
    <property type="match status" value="1"/>
</dbReference>
<dbReference type="PANTHER" id="PTHR21601:SF0">
    <property type="entry name" value="PROTEIN SPA2-RELATED"/>
    <property type="match status" value="1"/>
</dbReference>
<dbReference type="InterPro" id="IPR022018">
    <property type="entry name" value="GIT1_C"/>
</dbReference>
<feature type="compositionally biased region" description="Low complexity" evidence="3">
    <location>
        <begin position="320"/>
        <end position="339"/>
    </location>
</feature>
<feature type="compositionally biased region" description="Basic and acidic residues" evidence="3">
    <location>
        <begin position="751"/>
        <end position="775"/>
    </location>
</feature>
<feature type="compositionally biased region" description="Basic and acidic residues" evidence="3">
    <location>
        <begin position="196"/>
        <end position="208"/>
    </location>
</feature>
<dbReference type="InterPro" id="IPR039892">
    <property type="entry name" value="Spa2/Sph1"/>
</dbReference>
<feature type="compositionally biased region" description="Basic and acidic residues" evidence="3">
    <location>
        <begin position="340"/>
        <end position="356"/>
    </location>
</feature>
<feature type="domain" description="GIT Spa2 homology (SHD)" evidence="4">
    <location>
        <begin position="116"/>
        <end position="146"/>
    </location>
</feature>
<feature type="region of interest" description="Disordered" evidence="3">
    <location>
        <begin position="1"/>
        <end position="20"/>
    </location>
</feature>
<evidence type="ECO:0000313" key="7">
    <source>
        <dbReference type="Proteomes" id="UP000078595"/>
    </source>
</evidence>
<keyword evidence="2" id="KW-0175">Coiled coil</keyword>
<evidence type="ECO:0000256" key="2">
    <source>
        <dbReference type="SAM" id="Coils"/>
    </source>
</evidence>
<dbReference type="GO" id="GO:0005826">
    <property type="term" value="C:actomyosin contractile ring"/>
    <property type="evidence" value="ECO:0007669"/>
    <property type="project" value="TreeGrafter"/>
</dbReference>
<dbReference type="STRING" id="1296121.A0A1A6AFV6"/>
<dbReference type="GeneID" id="28964458"/>
<dbReference type="Pfam" id="PF08518">
    <property type="entry name" value="GIT_SHD"/>
    <property type="match status" value="2"/>
</dbReference>
<keyword evidence="1" id="KW-0677">Repeat</keyword>
<evidence type="ECO:0000313" key="6">
    <source>
        <dbReference type="EMBL" id="WWC58221.1"/>
    </source>
</evidence>
<protein>
    <recommendedName>
        <fullName evidence="4">GIT Spa2 homology (SHD) domain-containing protein</fullName>
    </recommendedName>
</protein>
<feature type="compositionally biased region" description="Basic and acidic residues" evidence="3">
    <location>
        <begin position="271"/>
        <end position="284"/>
    </location>
</feature>
<organism evidence="5">
    <name type="scientific">Kwoniella dejecticola CBS 10117</name>
    <dbReference type="NCBI Taxonomy" id="1296121"/>
    <lineage>
        <taxon>Eukaryota</taxon>
        <taxon>Fungi</taxon>
        <taxon>Dikarya</taxon>
        <taxon>Basidiomycota</taxon>
        <taxon>Agaricomycotina</taxon>
        <taxon>Tremellomycetes</taxon>
        <taxon>Tremellales</taxon>
        <taxon>Cryptococcaceae</taxon>
        <taxon>Kwoniella</taxon>
    </lineage>
</organism>
<reference evidence="6" key="2">
    <citation type="submission" date="2013-07" db="EMBL/GenBank/DDBJ databases">
        <authorList>
            <consortium name="The Broad Institute Genome Sequencing Platform"/>
            <person name="Cuomo C."/>
            <person name="Litvintseva A."/>
            <person name="Chen Y."/>
            <person name="Heitman J."/>
            <person name="Sun S."/>
            <person name="Springer D."/>
            <person name="Dromer F."/>
            <person name="Young S.K."/>
            <person name="Zeng Q."/>
            <person name="Gargeya S."/>
            <person name="Fitzgerald M."/>
            <person name="Abouelleil A."/>
            <person name="Alvarado L."/>
            <person name="Berlin A.M."/>
            <person name="Chapman S.B."/>
            <person name="Dewar J."/>
            <person name="Goldberg J."/>
            <person name="Griggs A."/>
            <person name="Gujja S."/>
            <person name="Hansen M."/>
            <person name="Howarth C."/>
            <person name="Imamovic A."/>
            <person name="Larimer J."/>
            <person name="McCowan C."/>
            <person name="Murphy C."/>
            <person name="Pearson M."/>
            <person name="Priest M."/>
            <person name="Roberts A."/>
            <person name="Saif S."/>
            <person name="Shea T."/>
            <person name="Sykes S."/>
            <person name="Wortman J."/>
            <person name="Nusbaum C."/>
            <person name="Birren B."/>
        </authorList>
    </citation>
    <scope>NUCLEOTIDE SEQUENCE</scope>
    <source>
        <strain evidence="6">CBS 10117</strain>
    </source>
</reference>
<feature type="compositionally biased region" description="Low complexity" evidence="3">
    <location>
        <begin position="249"/>
        <end position="266"/>
    </location>
</feature>
<feature type="compositionally biased region" description="Polar residues" evidence="3">
    <location>
        <begin position="286"/>
        <end position="298"/>
    </location>
</feature>
<dbReference type="AlphaFoldDB" id="A0A1A6AFV6"/>
<feature type="compositionally biased region" description="Basic and acidic residues" evidence="3">
    <location>
        <begin position="80"/>
        <end position="89"/>
    </location>
</feature>
<evidence type="ECO:0000259" key="4">
    <source>
        <dbReference type="SMART" id="SM00555"/>
    </source>
</evidence>
<dbReference type="Proteomes" id="UP000078595">
    <property type="component" value="Chromosome 1"/>
</dbReference>
<name>A0A1A6AFV6_9TREE</name>
<dbReference type="Gene3D" id="1.10.287.1490">
    <property type="match status" value="1"/>
</dbReference>
<dbReference type="RefSeq" id="XP_018266783.1">
    <property type="nucleotide sequence ID" value="XM_018404129.1"/>
</dbReference>
<dbReference type="InterPro" id="IPR013724">
    <property type="entry name" value="GIT_SHD"/>
</dbReference>
<dbReference type="Pfam" id="PF23742">
    <property type="entry name" value="VBS_C3G9"/>
    <property type="match status" value="1"/>
</dbReference>
<keyword evidence="7" id="KW-1185">Reference proteome</keyword>